<evidence type="ECO:0000256" key="8">
    <source>
        <dbReference type="ARBA" id="ARBA00023157"/>
    </source>
</evidence>
<reference evidence="13" key="1">
    <citation type="submission" date="2021-05" db="EMBL/GenBank/DDBJ databases">
        <authorList>
            <person name="Tigano A."/>
        </authorList>
    </citation>
    <scope>NUCLEOTIDE SEQUENCE</scope>
</reference>
<comment type="caution">
    <text evidence="13">The sequence shown here is derived from an EMBL/GenBank/DDBJ whole genome shotgun (WGS) entry which is preliminary data.</text>
</comment>
<feature type="non-terminal residue" evidence="13">
    <location>
        <position position="257"/>
    </location>
</feature>
<dbReference type="AlphaFoldDB" id="A0A8S4B9W3"/>
<keyword evidence="2" id="KW-0812">Transmembrane</keyword>
<keyword evidence="3" id="KW-0732">Signal</keyword>
<dbReference type="InterPro" id="IPR003987">
    <property type="entry name" value="ICAM_VCAM_N"/>
</dbReference>
<evidence type="ECO:0000256" key="3">
    <source>
        <dbReference type="ARBA" id="ARBA00022729"/>
    </source>
</evidence>
<dbReference type="GO" id="GO:0016020">
    <property type="term" value="C:membrane"/>
    <property type="evidence" value="ECO:0007669"/>
    <property type="project" value="UniProtKB-SubCell"/>
</dbReference>
<evidence type="ECO:0000256" key="7">
    <source>
        <dbReference type="ARBA" id="ARBA00023136"/>
    </source>
</evidence>
<evidence type="ECO:0000256" key="4">
    <source>
        <dbReference type="ARBA" id="ARBA00022737"/>
    </source>
</evidence>
<evidence type="ECO:0000256" key="9">
    <source>
        <dbReference type="ARBA" id="ARBA00023180"/>
    </source>
</evidence>
<dbReference type="InterPro" id="IPR047012">
    <property type="entry name" value="ICAM_VCAM"/>
</dbReference>
<feature type="domain" description="Ig-like" evidence="12">
    <location>
        <begin position="105"/>
        <end position="187"/>
    </location>
</feature>
<keyword evidence="8" id="KW-1015">Disulfide bond</keyword>
<sequence length="257" mass="28089">LPSGLQPPSPGESTEEAGCQLKISPSTLVVRFGEQIKANCSKPRIGFPYLGWDTAPADSHTTTEDFLVWSLDNVTTWNMTPTCFALSDVGGSCTLKLPLIIYQPPNRVSITLVNTTWPMLEGQQYVLQCTVHNVAPVEKVTVTFYRGQKELAQLKSNITEKSPVNESFNLSIIPCKEHDRTQYWCEAKLELGPAGPQLPPVVKSEKLTTLVQTGPQLVHPVKQQLKDSVKCEVKVNPPSGNSGLGRAPLAKGQTVLQ</sequence>
<keyword evidence="4" id="KW-0677">Repeat</keyword>
<protein>
    <submittedName>
        <fullName evidence="13">(Atlantic silverside) hypothetical protein</fullName>
    </submittedName>
</protein>
<organism evidence="13 14">
    <name type="scientific">Menidia menidia</name>
    <name type="common">Atlantic silverside</name>
    <dbReference type="NCBI Taxonomy" id="238744"/>
    <lineage>
        <taxon>Eukaryota</taxon>
        <taxon>Metazoa</taxon>
        <taxon>Chordata</taxon>
        <taxon>Craniata</taxon>
        <taxon>Vertebrata</taxon>
        <taxon>Euteleostomi</taxon>
        <taxon>Actinopterygii</taxon>
        <taxon>Neopterygii</taxon>
        <taxon>Teleostei</taxon>
        <taxon>Neoteleostei</taxon>
        <taxon>Acanthomorphata</taxon>
        <taxon>Ovalentaria</taxon>
        <taxon>Atherinomorphae</taxon>
        <taxon>Atheriniformes</taxon>
        <taxon>Atherinopsidae</taxon>
        <taxon>Menidiinae</taxon>
        <taxon>Menidia</taxon>
    </lineage>
</organism>
<dbReference type="OrthoDB" id="5843397at2759"/>
<dbReference type="PRINTS" id="PR01472">
    <property type="entry name" value="ICAMVCAM1"/>
</dbReference>
<dbReference type="PANTHER" id="PTHR13771">
    <property type="entry name" value="INTERCELLULAR ADHESION MOLECULE"/>
    <property type="match status" value="1"/>
</dbReference>
<dbReference type="InterPro" id="IPR007110">
    <property type="entry name" value="Ig-like_dom"/>
</dbReference>
<dbReference type="GO" id="GO:0098609">
    <property type="term" value="P:cell-cell adhesion"/>
    <property type="evidence" value="ECO:0007669"/>
    <property type="project" value="InterPro"/>
</dbReference>
<evidence type="ECO:0000313" key="14">
    <source>
        <dbReference type="Proteomes" id="UP000677803"/>
    </source>
</evidence>
<dbReference type="Proteomes" id="UP000677803">
    <property type="component" value="Unassembled WGS sequence"/>
</dbReference>
<keyword evidence="5" id="KW-0130">Cell adhesion</keyword>
<keyword evidence="6" id="KW-1133">Transmembrane helix</keyword>
<name>A0A8S4B9W3_9TELE</name>
<keyword evidence="7" id="KW-0472">Membrane</keyword>
<evidence type="ECO:0000313" key="13">
    <source>
        <dbReference type="EMBL" id="CAG5928767.1"/>
    </source>
</evidence>
<evidence type="ECO:0000256" key="6">
    <source>
        <dbReference type="ARBA" id="ARBA00022989"/>
    </source>
</evidence>
<evidence type="ECO:0000256" key="2">
    <source>
        <dbReference type="ARBA" id="ARBA00022692"/>
    </source>
</evidence>
<evidence type="ECO:0000259" key="12">
    <source>
        <dbReference type="PROSITE" id="PS50835"/>
    </source>
</evidence>
<accession>A0A8S4B9W3</accession>
<dbReference type="SUPFAM" id="SSF48726">
    <property type="entry name" value="Immunoglobulin"/>
    <property type="match status" value="1"/>
</dbReference>
<dbReference type="EMBL" id="CAJRST010013335">
    <property type="protein sequence ID" value="CAG5928767.1"/>
    <property type="molecule type" value="Genomic_DNA"/>
</dbReference>
<gene>
    <name evidence="13" type="ORF">MMEN_LOCUS12425</name>
</gene>
<keyword evidence="9" id="KW-0325">Glycoprotein</keyword>
<dbReference type="Gene3D" id="2.60.40.10">
    <property type="entry name" value="Immunoglobulins"/>
    <property type="match status" value="2"/>
</dbReference>
<dbReference type="PROSITE" id="PS50835">
    <property type="entry name" value="IG_LIKE"/>
    <property type="match status" value="1"/>
</dbReference>
<keyword evidence="10" id="KW-0393">Immunoglobulin domain</keyword>
<keyword evidence="14" id="KW-1185">Reference proteome</keyword>
<evidence type="ECO:0000256" key="11">
    <source>
        <dbReference type="SAM" id="MobiDB-lite"/>
    </source>
</evidence>
<comment type="subcellular location">
    <subcellularLocation>
        <location evidence="1">Membrane</location>
        <topology evidence="1">Single-pass type I membrane protein</topology>
    </subcellularLocation>
</comment>
<feature type="region of interest" description="Disordered" evidence="11">
    <location>
        <begin position="236"/>
        <end position="257"/>
    </location>
</feature>
<dbReference type="PANTHER" id="PTHR13771:SF9">
    <property type="entry name" value="INTERCELLULAR ADHESION MOLECULE 5"/>
    <property type="match status" value="1"/>
</dbReference>
<dbReference type="GO" id="GO:0005178">
    <property type="term" value="F:integrin binding"/>
    <property type="evidence" value="ECO:0007669"/>
    <property type="project" value="InterPro"/>
</dbReference>
<dbReference type="InterPro" id="IPR013783">
    <property type="entry name" value="Ig-like_fold"/>
</dbReference>
<dbReference type="InterPro" id="IPR036179">
    <property type="entry name" value="Ig-like_dom_sf"/>
</dbReference>
<evidence type="ECO:0000256" key="5">
    <source>
        <dbReference type="ARBA" id="ARBA00022889"/>
    </source>
</evidence>
<evidence type="ECO:0000256" key="10">
    <source>
        <dbReference type="ARBA" id="ARBA00023319"/>
    </source>
</evidence>
<evidence type="ECO:0000256" key="1">
    <source>
        <dbReference type="ARBA" id="ARBA00004479"/>
    </source>
</evidence>
<proteinExistence type="predicted"/>